<dbReference type="AlphaFoldDB" id="A0AAW7T372"/>
<name>A0AAW7T372_BURVI</name>
<evidence type="ECO:0008006" key="3">
    <source>
        <dbReference type="Google" id="ProtNLM"/>
    </source>
</evidence>
<dbReference type="InterPro" id="IPR013783">
    <property type="entry name" value="Ig-like_fold"/>
</dbReference>
<reference evidence="1" key="1">
    <citation type="submission" date="2023-07" db="EMBL/GenBank/DDBJ databases">
        <title>A collection of bacterial strains from the Burkholderia cepacia Research Laboratory and Repository.</title>
        <authorList>
            <person name="Lipuma J."/>
            <person name="Spilker T."/>
            <person name="Caverly L."/>
        </authorList>
    </citation>
    <scope>NUCLEOTIDE SEQUENCE</scope>
    <source>
        <strain evidence="1">AU44268</strain>
    </source>
</reference>
<protein>
    <recommendedName>
        <fullName evidence="3">Molecular chaperone</fullName>
    </recommendedName>
</protein>
<evidence type="ECO:0000313" key="1">
    <source>
        <dbReference type="EMBL" id="MDN7796438.1"/>
    </source>
</evidence>
<dbReference type="Proteomes" id="UP001171620">
    <property type="component" value="Unassembled WGS sequence"/>
</dbReference>
<gene>
    <name evidence="1" type="ORF">QZM33_15985</name>
</gene>
<sequence length="234" mass="25976">MVILSAHAFAGGPKINIGALDDYLPGNTSSIMKQIRNEGDETGFLKIEVKRITFDAHDRIHESPQADDGAMQNRLIVSPNRLIVPPNGARGTRMLYVGKRDEEQYFRVRYLPVAPSRKAGFDVSPDVEKKFADAGVSVMIGYGEFVTVRPTHERYDTVFRQTPGKLVITNRGNSTVILERYRVTAVAHDEPDTSGRMLVLPGRQVEVATSALKQLDFDLLEGEKTTAKHFAFAS</sequence>
<dbReference type="InterPro" id="IPR008962">
    <property type="entry name" value="PapD-like_sf"/>
</dbReference>
<evidence type="ECO:0000313" key="2">
    <source>
        <dbReference type="Proteomes" id="UP001171620"/>
    </source>
</evidence>
<dbReference type="EMBL" id="JAUJRV010000011">
    <property type="protein sequence ID" value="MDN7796438.1"/>
    <property type="molecule type" value="Genomic_DNA"/>
</dbReference>
<organism evidence="1 2">
    <name type="scientific">Burkholderia vietnamiensis</name>
    <dbReference type="NCBI Taxonomy" id="60552"/>
    <lineage>
        <taxon>Bacteria</taxon>
        <taxon>Pseudomonadati</taxon>
        <taxon>Pseudomonadota</taxon>
        <taxon>Betaproteobacteria</taxon>
        <taxon>Burkholderiales</taxon>
        <taxon>Burkholderiaceae</taxon>
        <taxon>Burkholderia</taxon>
        <taxon>Burkholderia cepacia complex</taxon>
    </lineage>
</organism>
<proteinExistence type="predicted"/>
<dbReference type="SUPFAM" id="SSF49354">
    <property type="entry name" value="PapD-like"/>
    <property type="match status" value="1"/>
</dbReference>
<accession>A0AAW7T372</accession>
<dbReference type="Gene3D" id="2.60.40.10">
    <property type="entry name" value="Immunoglobulins"/>
    <property type="match status" value="1"/>
</dbReference>
<dbReference type="RefSeq" id="WP_155627934.1">
    <property type="nucleotide sequence ID" value="NZ_JAUJRV010000011.1"/>
</dbReference>
<comment type="caution">
    <text evidence="1">The sequence shown here is derived from an EMBL/GenBank/DDBJ whole genome shotgun (WGS) entry which is preliminary data.</text>
</comment>